<dbReference type="EMBL" id="CP101751">
    <property type="protein sequence ID" value="UUC43930.1"/>
    <property type="molecule type" value="Genomic_DNA"/>
</dbReference>
<name>A0ABY5IMB3_9FLAO</name>
<protein>
    <submittedName>
        <fullName evidence="4">Ig-like domain-containing protein</fullName>
    </submittedName>
</protein>
<feature type="signal peptide" evidence="2">
    <location>
        <begin position="1"/>
        <end position="19"/>
    </location>
</feature>
<organism evidence="4 5">
    <name type="scientific">Flavobacterium cerinum</name>
    <dbReference type="NCBI Taxonomy" id="2502784"/>
    <lineage>
        <taxon>Bacteria</taxon>
        <taxon>Pseudomonadati</taxon>
        <taxon>Bacteroidota</taxon>
        <taxon>Flavobacteriia</taxon>
        <taxon>Flavobacteriales</taxon>
        <taxon>Flavobacteriaceae</taxon>
        <taxon>Flavobacterium</taxon>
    </lineage>
</organism>
<dbReference type="InterPro" id="IPR032812">
    <property type="entry name" value="SbsA_Ig"/>
</dbReference>
<dbReference type="RefSeq" id="WP_256549599.1">
    <property type="nucleotide sequence ID" value="NZ_CP101751.1"/>
</dbReference>
<evidence type="ECO:0000313" key="4">
    <source>
        <dbReference type="EMBL" id="UUC43930.1"/>
    </source>
</evidence>
<dbReference type="Proteomes" id="UP001059844">
    <property type="component" value="Chromosome"/>
</dbReference>
<gene>
    <name evidence="4" type="ORF">NOX80_09815</name>
</gene>
<evidence type="ECO:0000313" key="5">
    <source>
        <dbReference type="Proteomes" id="UP001059844"/>
    </source>
</evidence>
<proteinExistence type="predicted"/>
<feature type="domain" description="SbsA Ig-like" evidence="3">
    <location>
        <begin position="322"/>
        <end position="426"/>
    </location>
</feature>
<accession>A0ABY5IMB3</accession>
<reference evidence="4" key="1">
    <citation type="submission" date="2022-07" db="EMBL/GenBank/DDBJ databases">
        <title>Isolation, identification, and degradation of a PFOSA degrading strain from sewage treatment plant.</title>
        <authorList>
            <person name="Zhang L."/>
            <person name="Huo Y."/>
        </authorList>
    </citation>
    <scope>NUCLEOTIDE SEQUENCE</scope>
    <source>
        <strain evidence="4">C1</strain>
    </source>
</reference>
<feature type="chain" id="PRO_5046289114" evidence="2">
    <location>
        <begin position="20"/>
        <end position="427"/>
    </location>
</feature>
<dbReference type="Pfam" id="PF13205">
    <property type="entry name" value="Big_5"/>
    <property type="match status" value="1"/>
</dbReference>
<evidence type="ECO:0000256" key="1">
    <source>
        <dbReference type="ARBA" id="ARBA00022729"/>
    </source>
</evidence>
<sequence length="427" mass="49221">MKHMVSAIAVLALCTTVNAQKIYTSDITNFWSAYDKMQQTDQNKKQVLEELFLNKKTDGLTAFMSIKKFNEEDYLKAIEKYPQFWNSIRPNTLIDAKKIKSINKALERLKVLYPNNSKGNIYYTIGTFVSGGTTNKEDLLLGIEKIVGDKNTVVSEFENKNLQKMFRYINASQLEQITVHEFIHTFQKNGEVNVLSKAIKEGSCDLIAELALNTKFVSQYIDYGYKNYDAVRTAFQKEMFGQHFSNWFFNSDINEHPDLGYFVGYVISKKYYENAKDKKKAIKDIIDLDFDNETAVLTFLEQSNYFNDAVAVRKLWSTHKENQPKVVSILEFENGNQQVSTDIKKIQIVFSKPMHDKVSINFSKNGKEHFPLKNIVGLDESKTILTVETSELKPNTEYDFYITDRGTKSADGYSFAQAEYKIAFRTK</sequence>
<evidence type="ECO:0000259" key="3">
    <source>
        <dbReference type="Pfam" id="PF13205"/>
    </source>
</evidence>
<keyword evidence="5" id="KW-1185">Reference proteome</keyword>
<evidence type="ECO:0000256" key="2">
    <source>
        <dbReference type="SAM" id="SignalP"/>
    </source>
</evidence>
<keyword evidence="1 2" id="KW-0732">Signal</keyword>